<dbReference type="AlphaFoldDB" id="A0A0E9UDF1"/>
<organism evidence="1">
    <name type="scientific">Anguilla anguilla</name>
    <name type="common">European freshwater eel</name>
    <name type="synonym">Muraena anguilla</name>
    <dbReference type="NCBI Taxonomy" id="7936"/>
    <lineage>
        <taxon>Eukaryota</taxon>
        <taxon>Metazoa</taxon>
        <taxon>Chordata</taxon>
        <taxon>Craniata</taxon>
        <taxon>Vertebrata</taxon>
        <taxon>Euteleostomi</taxon>
        <taxon>Actinopterygii</taxon>
        <taxon>Neopterygii</taxon>
        <taxon>Teleostei</taxon>
        <taxon>Anguilliformes</taxon>
        <taxon>Anguillidae</taxon>
        <taxon>Anguilla</taxon>
    </lineage>
</organism>
<dbReference type="EMBL" id="GBXM01044771">
    <property type="protein sequence ID" value="JAH63806.1"/>
    <property type="molecule type" value="Transcribed_RNA"/>
</dbReference>
<name>A0A0E9UDF1_ANGAN</name>
<reference evidence="1" key="1">
    <citation type="submission" date="2014-11" db="EMBL/GenBank/DDBJ databases">
        <authorList>
            <person name="Amaro Gonzalez C."/>
        </authorList>
    </citation>
    <scope>NUCLEOTIDE SEQUENCE</scope>
</reference>
<proteinExistence type="predicted"/>
<accession>A0A0E9UDF1</accession>
<evidence type="ECO:0000313" key="1">
    <source>
        <dbReference type="EMBL" id="JAH63806.1"/>
    </source>
</evidence>
<reference evidence="1" key="2">
    <citation type="journal article" date="2015" name="Fish Shellfish Immunol.">
        <title>Early steps in the European eel (Anguilla anguilla)-Vibrio vulnificus interaction in the gills: Role of the RtxA13 toxin.</title>
        <authorList>
            <person name="Callol A."/>
            <person name="Pajuelo D."/>
            <person name="Ebbesson L."/>
            <person name="Teles M."/>
            <person name="MacKenzie S."/>
            <person name="Amaro C."/>
        </authorList>
    </citation>
    <scope>NUCLEOTIDE SEQUENCE</scope>
</reference>
<protein>
    <submittedName>
        <fullName evidence="1">Uncharacterized protein</fullName>
    </submittedName>
</protein>
<sequence length="53" mass="6382">MIITHSTLPTMHFWVFPFRVAVEGFYKLLPAKEIQRELDLRRDYLQSQRCGGW</sequence>